<organism evidence="7">
    <name type="scientific">Chlorella variabilis</name>
    <name type="common">Green alga</name>
    <dbReference type="NCBI Taxonomy" id="554065"/>
    <lineage>
        <taxon>Eukaryota</taxon>
        <taxon>Viridiplantae</taxon>
        <taxon>Chlorophyta</taxon>
        <taxon>core chlorophytes</taxon>
        <taxon>Trebouxiophyceae</taxon>
        <taxon>Chlorellales</taxon>
        <taxon>Chlorellaceae</taxon>
        <taxon>Chlorella clade</taxon>
        <taxon>Chlorella</taxon>
    </lineage>
</organism>
<evidence type="ECO:0000313" key="7">
    <source>
        <dbReference type="Proteomes" id="UP000008141"/>
    </source>
</evidence>
<evidence type="ECO:0000259" key="5">
    <source>
        <dbReference type="Pfam" id="PF01702"/>
    </source>
</evidence>
<evidence type="ECO:0000256" key="3">
    <source>
        <dbReference type="ARBA" id="ARBA00022694"/>
    </source>
</evidence>
<evidence type="ECO:0000256" key="4">
    <source>
        <dbReference type="ARBA" id="ARBA00022723"/>
    </source>
</evidence>
<dbReference type="InterPro" id="IPR036511">
    <property type="entry name" value="TGT-like_sf"/>
</dbReference>
<dbReference type="EMBL" id="GL433837">
    <property type="protein sequence ID" value="EFN58624.1"/>
    <property type="molecule type" value="Genomic_DNA"/>
</dbReference>
<name>E1Z6C2_CHLVA</name>
<dbReference type="NCBIfam" id="TIGR00449">
    <property type="entry name" value="tgt_general"/>
    <property type="match status" value="1"/>
</dbReference>
<dbReference type="Pfam" id="PF01702">
    <property type="entry name" value="TGT"/>
    <property type="match status" value="2"/>
</dbReference>
<dbReference type="InterPro" id="IPR002616">
    <property type="entry name" value="tRNA_ribo_trans-like"/>
</dbReference>
<dbReference type="GO" id="GO:0046872">
    <property type="term" value="F:metal ion binding"/>
    <property type="evidence" value="ECO:0007669"/>
    <property type="project" value="UniProtKB-KW"/>
</dbReference>
<dbReference type="OrthoDB" id="10249838at2759"/>
<dbReference type="Gene3D" id="3.20.20.105">
    <property type="entry name" value="Queuine tRNA-ribosyltransferase-like"/>
    <property type="match status" value="1"/>
</dbReference>
<accession>E1Z6C2</accession>
<dbReference type="KEGG" id="cvr:CHLNCDRAFT_34232"/>
<dbReference type="PANTHER" id="PTHR43468">
    <property type="match status" value="1"/>
</dbReference>
<dbReference type="STRING" id="554065.E1Z6C2"/>
<dbReference type="InterPro" id="IPR004803">
    <property type="entry name" value="TGT"/>
</dbReference>
<protein>
    <recommendedName>
        <fullName evidence="5">tRNA-guanine(15) transglycosylase-like domain-containing protein</fullName>
    </recommendedName>
</protein>
<evidence type="ECO:0000256" key="2">
    <source>
        <dbReference type="ARBA" id="ARBA00022679"/>
    </source>
</evidence>
<dbReference type="SUPFAM" id="SSF51713">
    <property type="entry name" value="tRNA-guanine transglycosylase"/>
    <property type="match status" value="1"/>
</dbReference>
<evidence type="ECO:0000313" key="6">
    <source>
        <dbReference type="EMBL" id="EFN58624.1"/>
    </source>
</evidence>
<dbReference type="eggNOG" id="KOG3908">
    <property type="taxonomic scope" value="Eukaryota"/>
</dbReference>
<keyword evidence="4" id="KW-0479">Metal-binding</keyword>
<dbReference type="RefSeq" id="XP_005850726.1">
    <property type="nucleotide sequence ID" value="XM_005850664.1"/>
</dbReference>
<keyword evidence="2" id="KW-0808">Transferase</keyword>
<dbReference type="GeneID" id="17358252"/>
<dbReference type="InParanoid" id="E1Z6C2"/>
<feature type="domain" description="tRNA-guanine(15) transglycosylase-like" evidence="5">
    <location>
        <begin position="160"/>
        <end position="420"/>
    </location>
</feature>
<dbReference type="PANTHER" id="PTHR43468:SF1">
    <property type="entry name" value="TRNA-GUANOSINE(34) QUEUINE TRANSGLYCOSYLASE"/>
    <property type="match status" value="1"/>
</dbReference>
<feature type="domain" description="tRNA-guanine(15) transglycosylase-like" evidence="5">
    <location>
        <begin position="39"/>
        <end position="128"/>
    </location>
</feature>
<dbReference type="OMA" id="RRDFYPI"/>
<dbReference type="Proteomes" id="UP000008141">
    <property type="component" value="Unassembled WGS sequence"/>
</dbReference>
<sequence>MRRCGTLTGTGCLCSSSLPCTQSTRLHPSGLLHRSAKSGARVGRIHTPHGIIDTPGFVAVGTNAALKAVDGPWADAGTHREGQQLMFCNTYHLLLHPGADVVEAAGGLHAFMNRQLPLITDSGGFQASRACQPVFSLAYGTVHEEVNSLKRGSGKSRHKQEHNLVARVSEEGVTFRSYRDGARMLLTPESSVLAQKQLGADIIVPLDELPPYHTEPQVLAASLARSHRWMARSLKTHLADVRQQAMYAVVHGGLSLELRQQSIDYLTSLPFDGFAVGGSLGKDRGDLFWLLERIMPRLHERGTGTKPVHILGIADPASIPQLVTYGCDTFDSCYPTRVGRHGTMLTKDGPLRVISGLYKTAFRPPVEGCTCHTCRTHSLAYLHHLVKAKEPLAASLLTIHNVHHMNAMMAGLRRQILADEI</sequence>
<keyword evidence="7" id="KW-1185">Reference proteome</keyword>
<dbReference type="GO" id="GO:0008479">
    <property type="term" value="F:tRNA-guanosine(34) queuine transglycosylase activity"/>
    <property type="evidence" value="ECO:0007669"/>
    <property type="project" value="InterPro"/>
</dbReference>
<reference evidence="6 7" key="1">
    <citation type="journal article" date="2010" name="Plant Cell">
        <title>The Chlorella variabilis NC64A genome reveals adaptation to photosymbiosis, coevolution with viruses, and cryptic sex.</title>
        <authorList>
            <person name="Blanc G."/>
            <person name="Duncan G."/>
            <person name="Agarkova I."/>
            <person name="Borodovsky M."/>
            <person name="Gurnon J."/>
            <person name="Kuo A."/>
            <person name="Lindquist E."/>
            <person name="Lucas S."/>
            <person name="Pangilinan J."/>
            <person name="Polle J."/>
            <person name="Salamov A."/>
            <person name="Terry A."/>
            <person name="Yamada T."/>
            <person name="Dunigan D.D."/>
            <person name="Grigoriev I.V."/>
            <person name="Claverie J.M."/>
            <person name="Van Etten J.L."/>
        </authorList>
    </citation>
    <scope>NUCLEOTIDE SEQUENCE [LARGE SCALE GENOMIC DNA]</scope>
    <source>
        <strain evidence="6 7">NC64A</strain>
    </source>
</reference>
<dbReference type="NCBIfam" id="TIGR00430">
    <property type="entry name" value="Q_tRNA_tgt"/>
    <property type="match status" value="1"/>
</dbReference>
<dbReference type="GO" id="GO:0006400">
    <property type="term" value="P:tRNA modification"/>
    <property type="evidence" value="ECO:0007669"/>
    <property type="project" value="InterPro"/>
</dbReference>
<proteinExistence type="predicted"/>
<keyword evidence="1" id="KW-0328">Glycosyltransferase</keyword>
<evidence type="ECO:0000256" key="1">
    <source>
        <dbReference type="ARBA" id="ARBA00022676"/>
    </source>
</evidence>
<keyword evidence="3" id="KW-0819">tRNA processing</keyword>
<gene>
    <name evidence="6" type="ORF">CHLNCDRAFT_34232</name>
</gene>
<dbReference type="AlphaFoldDB" id="E1Z6C2"/>